<dbReference type="PROSITE" id="PS51194">
    <property type="entry name" value="HELICASE_CTER"/>
    <property type="match status" value="1"/>
</dbReference>
<dbReference type="OrthoDB" id="10253254at2759"/>
<dbReference type="PANTHER" id="PTHR18934:SF99">
    <property type="entry name" value="ATP-DEPENDENT RNA HELICASE DHX37-RELATED"/>
    <property type="match status" value="1"/>
</dbReference>
<feature type="region of interest" description="Disordered" evidence="8">
    <location>
        <begin position="900"/>
        <end position="919"/>
    </location>
</feature>
<dbReference type="SMART" id="SM00490">
    <property type="entry name" value="HELICc"/>
    <property type="match status" value="1"/>
</dbReference>
<dbReference type="InterPro" id="IPR027417">
    <property type="entry name" value="P-loop_NTPase"/>
</dbReference>
<feature type="compositionally biased region" description="Basic and acidic residues" evidence="8">
    <location>
        <begin position="323"/>
        <end position="332"/>
    </location>
</feature>
<keyword evidence="4" id="KW-0378">Hydrolase</keyword>
<dbReference type="InterPro" id="IPR048333">
    <property type="entry name" value="HA2_WH"/>
</dbReference>
<dbReference type="EC" id="3.6.4.13" evidence="2"/>
<dbReference type="CDD" id="cd18791">
    <property type="entry name" value="SF2_C_RHA"/>
    <property type="match status" value="1"/>
</dbReference>
<dbReference type="GO" id="GO:0005524">
    <property type="term" value="F:ATP binding"/>
    <property type="evidence" value="ECO:0007669"/>
    <property type="project" value="UniProtKB-KW"/>
</dbReference>
<dbReference type="GeneID" id="19153941"/>
<proteinExistence type="inferred from homology"/>
<dbReference type="Gene3D" id="3.40.50.300">
    <property type="entry name" value="P-loop containing nucleotide triphosphate hydrolases"/>
    <property type="match status" value="2"/>
</dbReference>
<dbReference type="PANTHER" id="PTHR18934">
    <property type="entry name" value="ATP-DEPENDENT RNA HELICASE"/>
    <property type="match status" value="1"/>
</dbReference>
<reference evidence="11 12" key="1">
    <citation type="journal article" date="2013" name="PLoS Genet.">
        <title>Comparative genome structure, secondary metabolite, and effector coding capacity across Cochliobolus pathogens.</title>
        <authorList>
            <person name="Condon B.J."/>
            <person name="Leng Y."/>
            <person name="Wu D."/>
            <person name="Bushley K.E."/>
            <person name="Ohm R.A."/>
            <person name="Otillar R."/>
            <person name="Martin J."/>
            <person name="Schackwitz W."/>
            <person name="Grimwood J."/>
            <person name="MohdZainudin N."/>
            <person name="Xue C."/>
            <person name="Wang R."/>
            <person name="Manning V.A."/>
            <person name="Dhillon B."/>
            <person name="Tu Z.J."/>
            <person name="Steffenson B.J."/>
            <person name="Salamov A."/>
            <person name="Sun H."/>
            <person name="Lowry S."/>
            <person name="LaButti K."/>
            <person name="Han J."/>
            <person name="Copeland A."/>
            <person name="Lindquist E."/>
            <person name="Barry K."/>
            <person name="Schmutz J."/>
            <person name="Baker S.E."/>
            <person name="Ciuffetti L.M."/>
            <person name="Grigoriev I.V."/>
            <person name="Zhong S."/>
            <person name="Turgeon B.G."/>
        </authorList>
    </citation>
    <scope>NUCLEOTIDE SEQUENCE [LARGE SCALE GENOMIC DNA]</scope>
    <source>
        <strain evidence="11 12">26-R-13</strain>
    </source>
</reference>
<evidence type="ECO:0000256" key="2">
    <source>
        <dbReference type="ARBA" id="ARBA00012552"/>
    </source>
</evidence>
<keyword evidence="6" id="KW-0067">ATP-binding</keyword>
<dbReference type="GO" id="GO:0003723">
    <property type="term" value="F:RNA binding"/>
    <property type="evidence" value="ECO:0007669"/>
    <property type="project" value="TreeGrafter"/>
</dbReference>
<feature type="region of interest" description="Disordered" evidence="8">
    <location>
        <begin position="634"/>
        <end position="656"/>
    </location>
</feature>
<dbReference type="Proteomes" id="UP000053841">
    <property type="component" value="Unassembled WGS sequence"/>
</dbReference>
<dbReference type="AlphaFoldDB" id="W6YQF4"/>
<evidence type="ECO:0000256" key="6">
    <source>
        <dbReference type="ARBA" id="ARBA00022840"/>
    </source>
</evidence>
<dbReference type="GO" id="GO:0000462">
    <property type="term" value="P:maturation of SSU-rRNA from tricistronic rRNA transcript (SSU-rRNA, 5.8S rRNA, LSU-rRNA)"/>
    <property type="evidence" value="ECO:0007669"/>
    <property type="project" value="TreeGrafter"/>
</dbReference>
<dbReference type="Pfam" id="PF04408">
    <property type="entry name" value="WHD_HA2"/>
    <property type="match status" value="1"/>
</dbReference>
<feature type="domain" description="Helicase ATP-binding" evidence="9">
    <location>
        <begin position="363"/>
        <end position="540"/>
    </location>
</feature>
<dbReference type="RefSeq" id="XP_007712012.1">
    <property type="nucleotide sequence ID" value="XM_007713822.1"/>
</dbReference>
<evidence type="ECO:0000259" key="9">
    <source>
        <dbReference type="PROSITE" id="PS51192"/>
    </source>
</evidence>
<feature type="compositionally biased region" description="Acidic residues" evidence="8">
    <location>
        <begin position="212"/>
        <end position="241"/>
    </location>
</feature>
<keyword evidence="3" id="KW-0547">Nucleotide-binding</keyword>
<evidence type="ECO:0000256" key="7">
    <source>
        <dbReference type="ARBA" id="ARBA00047984"/>
    </source>
</evidence>
<dbReference type="CDD" id="cd17982">
    <property type="entry name" value="DEXHc_DHX37"/>
    <property type="match status" value="1"/>
</dbReference>
<dbReference type="FunFam" id="3.40.50.300:FF:000637">
    <property type="entry name" value="ATP-dependent RNA helicase DHX37/DHR1"/>
    <property type="match status" value="1"/>
</dbReference>
<dbReference type="GO" id="GO:0016787">
    <property type="term" value="F:hydrolase activity"/>
    <property type="evidence" value="ECO:0007669"/>
    <property type="project" value="UniProtKB-KW"/>
</dbReference>
<evidence type="ECO:0000256" key="1">
    <source>
        <dbReference type="ARBA" id="ARBA00008792"/>
    </source>
</evidence>
<evidence type="ECO:0000256" key="4">
    <source>
        <dbReference type="ARBA" id="ARBA00022801"/>
    </source>
</evidence>
<evidence type="ECO:0000313" key="12">
    <source>
        <dbReference type="Proteomes" id="UP000053841"/>
    </source>
</evidence>
<dbReference type="GO" id="GO:0005730">
    <property type="term" value="C:nucleolus"/>
    <property type="evidence" value="ECO:0007669"/>
    <property type="project" value="TreeGrafter"/>
</dbReference>
<dbReference type="SUPFAM" id="SSF52540">
    <property type="entry name" value="P-loop containing nucleoside triphosphate hydrolases"/>
    <property type="match status" value="1"/>
</dbReference>
<gene>
    <name evidence="11" type="ORF">COCCADRAFT_95388</name>
</gene>
<dbReference type="Pfam" id="PF00271">
    <property type="entry name" value="Helicase_C"/>
    <property type="match status" value="1"/>
</dbReference>
<dbReference type="STRING" id="930089.W6YQF4"/>
<keyword evidence="5" id="KW-0347">Helicase</keyword>
<dbReference type="GO" id="GO:0003724">
    <property type="term" value="F:RNA helicase activity"/>
    <property type="evidence" value="ECO:0007669"/>
    <property type="project" value="UniProtKB-EC"/>
</dbReference>
<protein>
    <recommendedName>
        <fullName evidence="2">RNA helicase</fullName>
        <ecNumber evidence="2">3.6.4.13</ecNumber>
    </recommendedName>
</protein>
<feature type="compositionally biased region" description="Basic residues" evidence="8">
    <location>
        <begin position="1"/>
        <end position="18"/>
    </location>
</feature>
<dbReference type="PROSITE" id="PS00690">
    <property type="entry name" value="DEAH_ATP_HELICASE"/>
    <property type="match status" value="1"/>
</dbReference>
<feature type="region of interest" description="Disordered" evidence="8">
    <location>
        <begin position="119"/>
        <end position="332"/>
    </location>
</feature>
<sequence>MPKFVPRQRKHKVLARRKNAADPSNGVDDANTAEILPVEQQERNAKKAALKEELTREAQGKMSNKKKKRLEKYIDTKLKKEESLELLKKLAAQKVDTTLFQSSKKLGRGADTKREALRRALAESRAGIDVSRERAQSPSPSDPESDTRQPTSGIPAATQQTNGLFGSGLKRPLELDDSGKPVIQVRKRRKGQTTKPVAIEEEVEWEGFSSAEDNDSQMEEDDSANSSAESEDEGSESEEGDSSGSEQSGSEEDSEDESDESDTSLDEDKKLAKKERTSAFKAWATQQRNEQVGFTPTNQLSFAPTPANFKPRASEQDPLPPELETKTKTDATRKAFSVNVDRSPEIQESRMQLPIVAEEQKIMEAIHNNDVVVVWGSTGSGKTTQVPQFLLESGYGAPDGPTPGMIGVTQPRRVAAVSMAKRVGDELGDQGSKVAYQIRFDTTTSAKTAIKFMTDGVLLREITQDFVLTKYSAIVIDEAHERSVNTDILIGMLSRIVDLRAQMVKDDPKNKPLKLIIMSATLRISDFTENKRLFRSEPPPLIKAEGRQYTVVNHFARRTQRDYVEEMYRKVCRGHRKLPKGGMLVFLTGQNEISQLAKQLKQVFSSTQGKEIKAGKVVVSPAETPLEVEDIELGAPTKSTDYEDDDGSDSEGSIIMGLDDEDDKEFEIEDEKPEETVMNVHVLPLYSQLPTNQQLRVFESPPDGSRLIVLATNVAETSLTIPGIRYVFDCGRAKEKKYDPVTGVQSFEVGWISKASANQRSGRAGRTGPGHCYRLYSSAVFERDFEEYAAPEISRTPLEGVVLQLKSMGAPVVNFPFPTPPDRGSLQKAENLLSYLGALSIDGKVTKLGHELSLYPLNPRFARMVAMGVAQNLVAETIALVAALSVPELIIPENKLGLREPTKDPDATRTEQDNIEAEERSRLRKAYNAAQAKMSINAKQSDCIKLSNAICAYAYEPNSRRFCEDMFLNAKAMNEASQLRHQLTNIVRAHRPTAIGGYEPKLPAPSERNINILTQICAAGFIDQIAMRADLAPIPPDLPRKPKTAIDVPYVTLFSSQTDRSDDDPHSKYVFLHPSSLLARTPPAKMPGYIIYSHLQRVATSTVHGSKTPKTRMHPLTPVTRPQIINIALNTPLLQASKPKGKIVELSKERRECEVEMSLVGEKGTQGWGLGIRKVVQKKEGNGRYVIERIVG</sequence>
<dbReference type="Pfam" id="PF00270">
    <property type="entry name" value="DEAD"/>
    <property type="match status" value="1"/>
</dbReference>
<feature type="compositionally biased region" description="Basic and acidic residues" evidence="8">
    <location>
        <begin position="40"/>
        <end position="59"/>
    </location>
</feature>
<accession>W6YQF4</accession>
<dbReference type="InterPro" id="IPR014001">
    <property type="entry name" value="Helicase_ATP-bd"/>
</dbReference>
<dbReference type="EMBL" id="KI964605">
    <property type="protein sequence ID" value="EUC33661.1"/>
    <property type="molecule type" value="Genomic_DNA"/>
</dbReference>
<comment type="catalytic activity">
    <reaction evidence="7">
        <text>ATP + H2O = ADP + phosphate + H(+)</text>
        <dbReference type="Rhea" id="RHEA:13065"/>
        <dbReference type="ChEBI" id="CHEBI:15377"/>
        <dbReference type="ChEBI" id="CHEBI:15378"/>
        <dbReference type="ChEBI" id="CHEBI:30616"/>
        <dbReference type="ChEBI" id="CHEBI:43474"/>
        <dbReference type="ChEBI" id="CHEBI:456216"/>
        <dbReference type="EC" id="3.6.4.13"/>
    </reaction>
</comment>
<dbReference type="KEGG" id="bze:COCCADRAFT_95388"/>
<evidence type="ECO:0000259" key="10">
    <source>
        <dbReference type="PROSITE" id="PS51194"/>
    </source>
</evidence>
<dbReference type="SMART" id="SM00847">
    <property type="entry name" value="HA2"/>
    <property type="match status" value="1"/>
</dbReference>
<feature type="compositionally biased region" description="Polar residues" evidence="8">
    <location>
        <begin position="148"/>
        <end position="164"/>
    </location>
</feature>
<feature type="compositionally biased region" description="Basic and acidic residues" evidence="8">
    <location>
        <begin position="266"/>
        <end position="278"/>
    </location>
</feature>
<name>W6YQF4_COCC2</name>
<dbReference type="InterPro" id="IPR011545">
    <property type="entry name" value="DEAD/DEAH_box_helicase_dom"/>
</dbReference>
<keyword evidence="12" id="KW-1185">Reference proteome</keyword>
<evidence type="ECO:0000256" key="3">
    <source>
        <dbReference type="ARBA" id="ARBA00022741"/>
    </source>
</evidence>
<feature type="compositionally biased region" description="Acidic residues" evidence="8">
    <location>
        <begin position="249"/>
        <end position="265"/>
    </location>
</feature>
<evidence type="ECO:0000256" key="5">
    <source>
        <dbReference type="ARBA" id="ARBA00022806"/>
    </source>
</evidence>
<dbReference type="InterPro" id="IPR002464">
    <property type="entry name" value="DNA/RNA_helicase_DEAH_CS"/>
</dbReference>
<dbReference type="Pfam" id="PF21010">
    <property type="entry name" value="HA2_C"/>
    <property type="match status" value="1"/>
</dbReference>
<dbReference type="InterPro" id="IPR007502">
    <property type="entry name" value="Helicase-assoc_dom"/>
</dbReference>
<evidence type="ECO:0000256" key="8">
    <source>
        <dbReference type="SAM" id="MobiDB-lite"/>
    </source>
</evidence>
<feature type="domain" description="Helicase C-terminal" evidence="10">
    <location>
        <begin position="563"/>
        <end position="809"/>
    </location>
</feature>
<dbReference type="Gene3D" id="1.20.120.1080">
    <property type="match status" value="1"/>
</dbReference>
<dbReference type="eggNOG" id="KOG0926">
    <property type="taxonomic scope" value="Eukaryota"/>
</dbReference>
<dbReference type="PROSITE" id="PS51192">
    <property type="entry name" value="HELICASE_ATP_BIND_1"/>
    <property type="match status" value="1"/>
</dbReference>
<dbReference type="SMART" id="SM00487">
    <property type="entry name" value="DEXDc"/>
    <property type="match status" value="1"/>
</dbReference>
<comment type="similarity">
    <text evidence="1">Belongs to the DEAD box helicase family. DEAH subfamily.</text>
</comment>
<dbReference type="GO" id="GO:1990904">
    <property type="term" value="C:ribonucleoprotein complex"/>
    <property type="evidence" value="ECO:0007669"/>
    <property type="project" value="UniProtKB-ARBA"/>
</dbReference>
<feature type="region of interest" description="Disordered" evidence="8">
    <location>
        <begin position="1"/>
        <end position="72"/>
    </location>
</feature>
<evidence type="ECO:0000313" key="11">
    <source>
        <dbReference type="EMBL" id="EUC33661.1"/>
    </source>
</evidence>
<dbReference type="HOGENOM" id="CLU_001832_0_4_1"/>
<organism evidence="11 12">
    <name type="scientific">Cochliobolus carbonum (strain 26-R-13)</name>
    <name type="common">Maize leaf spot fungus</name>
    <name type="synonym">Bipolaris zeicola</name>
    <dbReference type="NCBI Taxonomy" id="930089"/>
    <lineage>
        <taxon>Eukaryota</taxon>
        <taxon>Fungi</taxon>
        <taxon>Dikarya</taxon>
        <taxon>Ascomycota</taxon>
        <taxon>Pezizomycotina</taxon>
        <taxon>Dothideomycetes</taxon>
        <taxon>Pleosporomycetidae</taxon>
        <taxon>Pleosporales</taxon>
        <taxon>Pleosporineae</taxon>
        <taxon>Pleosporaceae</taxon>
        <taxon>Bipolaris</taxon>
    </lineage>
</organism>
<dbReference type="InterPro" id="IPR001650">
    <property type="entry name" value="Helicase_C-like"/>
</dbReference>
<feature type="compositionally biased region" description="Polar residues" evidence="8">
    <location>
        <begin position="284"/>
        <end position="302"/>
    </location>
</feature>